<dbReference type="GO" id="GO:0005634">
    <property type="term" value="C:nucleus"/>
    <property type="evidence" value="ECO:0007669"/>
    <property type="project" value="UniProtKB-SubCell"/>
</dbReference>
<comment type="subcellular location">
    <subcellularLocation>
        <location evidence="1">Nucleus</location>
    </subcellularLocation>
</comment>
<keyword evidence="6" id="KW-0862">Zinc</keyword>
<evidence type="ECO:0000256" key="5">
    <source>
        <dbReference type="ARBA" id="ARBA00022771"/>
    </source>
</evidence>
<dbReference type="GO" id="GO:0000981">
    <property type="term" value="F:DNA-binding transcription factor activity, RNA polymerase II-specific"/>
    <property type="evidence" value="ECO:0007669"/>
    <property type="project" value="TreeGrafter"/>
</dbReference>
<feature type="domain" description="C2H2-type" evidence="12">
    <location>
        <begin position="27"/>
        <end position="54"/>
    </location>
</feature>
<keyword evidence="7" id="KW-0805">Transcription regulation</keyword>
<organism evidence="13 14">
    <name type="scientific">Sylvietta virens</name>
    <name type="common">Green crombec</name>
    <dbReference type="NCBI Taxonomy" id="208069"/>
    <lineage>
        <taxon>Eukaryota</taxon>
        <taxon>Metazoa</taxon>
        <taxon>Chordata</taxon>
        <taxon>Craniata</taxon>
        <taxon>Vertebrata</taxon>
        <taxon>Euteleostomi</taxon>
        <taxon>Archelosauria</taxon>
        <taxon>Archosauria</taxon>
        <taxon>Dinosauria</taxon>
        <taxon>Saurischia</taxon>
        <taxon>Theropoda</taxon>
        <taxon>Coelurosauria</taxon>
        <taxon>Aves</taxon>
        <taxon>Neognathae</taxon>
        <taxon>Neoaves</taxon>
        <taxon>Telluraves</taxon>
        <taxon>Australaves</taxon>
        <taxon>Passeriformes</taxon>
        <taxon>Sylvioidea</taxon>
        <taxon>Sylviidae</taxon>
        <taxon>Acrocephalinae</taxon>
        <taxon>Sylvietta</taxon>
    </lineage>
</organism>
<keyword evidence="9" id="KW-0539">Nucleus</keyword>
<keyword evidence="14" id="KW-1185">Reference proteome</keyword>
<evidence type="ECO:0000256" key="10">
    <source>
        <dbReference type="PROSITE-ProRule" id="PRU00042"/>
    </source>
</evidence>
<evidence type="ECO:0000256" key="1">
    <source>
        <dbReference type="ARBA" id="ARBA00004123"/>
    </source>
</evidence>
<evidence type="ECO:0000313" key="13">
    <source>
        <dbReference type="EMBL" id="NXK70350.1"/>
    </source>
</evidence>
<protein>
    <submittedName>
        <fullName evidence="13">ZN787 protein</fullName>
    </submittedName>
</protein>
<dbReference type="GO" id="GO:0000978">
    <property type="term" value="F:RNA polymerase II cis-regulatory region sequence-specific DNA binding"/>
    <property type="evidence" value="ECO:0007669"/>
    <property type="project" value="TreeGrafter"/>
</dbReference>
<reference evidence="13 14" key="1">
    <citation type="submission" date="2019-09" db="EMBL/GenBank/DDBJ databases">
        <title>Bird 10,000 Genomes (B10K) Project - Family phase.</title>
        <authorList>
            <person name="Zhang G."/>
        </authorList>
    </citation>
    <scope>NUCLEOTIDE SEQUENCE [LARGE SCALE GENOMIC DNA]</scope>
    <source>
        <strain evidence="13">B10K-DU-009-59</strain>
        <tissue evidence="13">Muscle</tissue>
    </source>
</reference>
<dbReference type="EMBL" id="VXAN01001057">
    <property type="protein sequence ID" value="NXK70350.1"/>
    <property type="molecule type" value="Genomic_DNA"/>
</dbReference>
<evidence type="ECO:0000256" key="9">
    <source>
        <dbReference type="ARBA" id="ARBA00023242"/>
    </source>
</evidence>
<dbReference type="SMART" id="SM00355">
    <property type="entry name" value="ZnF_C2H2"/>
    <property type="match status" value="2"/>
</dbReference>
<comment type="similarity">
    <text evidence="2">Belongs to the krueppel C2H2-type zinc-finger protein family.</text>
</comment>
<dbReference type="Pfam" id="PF13465">
    <property type="entry name" value="zf-H2C2_2"/>
    <property type="match status" value="1"/>
</dbReference>
<feature type="domain" description="C2H2-type" evidence="12">
    <location>
        <begin position="1"/>
        <end position="26"/>
    </location>
</feature>
<evidence type="ECO:0000313" key="14">
    <source>
        <dbReference type="Proteomes" id="UP000567822"/>
    </source>
</evidence>
<keyword evidence="8" id="KW-0804">Transcription</keyword>
<dbReference type="InterPro" id="IPR013087">
    <property type="entry name" value="Znf_C2H2_type"/>
</dbReference>
<dbReference type="Gene3D" id="3.30.160.60">
    <property type="entry name" value="Classic Zinc Finger"/>
    <property type="match status" value="2"/>
</dbReference>
<keyword evidence="4" id="KW-0677">Repeat</keyword>
<dbReference type="AlphaFoldDB" id="A0A7L0LNU7"/>
<feature type="non-terminal residue" evidence="13">
    <location>
        <position position="1"/>
    </location>
</feature>
<accession>A0A7L0LNU7</accession>
<feature type="region of interest" description="Disordered" evidence="11">
    <location>
        <begin position="40"/>
        <end position="75"/>
    </location>
</feature>
<evidence type="ECO:0000256" key="8">
    <source>
        <dbReference type="ARBA" id="ARBA00023163"/>
    </source>
</evidence>
<dbReference type="Proteomes" id="UP000567822">
    <property type="component" value="Unassembled WGS sequence"/>
</dbReference>
<dbReference type="FunFam" id="3.30.160.60:FF:000056">
    <property type="entry name" value="Zinc finger and SCAN domain-containing 20"/>
    <property type="match status" value="1"/>
</dbReference>
<keyword evidence="5 10" id="KW-0863">Zinc-finger</keyword>
<dbReference type="PROSITE" id="PS50157">
    <property type="entry name" value="ZINC_FINGER_C2H2_2"/>
    <property type="match status" value="2"/>
</dbReference>
<dbReference type="PROSITE" id="PS00028">
    <property type="entry name" value="ZINC_FINGER_C2H2_1"/>
    <property type="match status" value="2"/>
</dbReference>
<evidence type="ECO:0000256" key="7">
    <source>
        <dbReference type="ARBA" id="ARBA00023015"/>
    </source>
</evidence>
<evidence type="ECO:0000256" key="11">
    <source>
        <dbReference type="SAM" id="MobiDB-lite"/>
    </source>
</evidence>
<name>A0A7L0LNU7_9SYLV</name>
<feature type="non-terminal residue" evidence="13">
    <location>
        <position position="75"/>
    </location>
</feature>
<dbReference type="PANTHER" id="PTHR23226:SF416">
    <property type="entry name" value="FI01424P"/>
    <property type="match status" value="1"/>
</dbReference>
<gene>
    <name evidence="13" type="primary">Znf787_0</name>
    <name evidence="13" type="ORF">SYLVIR_R15567</name>
</gene>
<dbReference type="SUPFAM" id="SSF57667">
    <property type="entry name" value="beta-beta-alpha zinc fingers"/>
    <property type="match status" value="1"/>
</dbReference>
<keyword evidence="3" id="KW-0479">Metal-binding</keyword>
<evidence type="ECO:0000256" key="3">
    <source>
        <dbReference type="ARBA" id="ARBA00022723"/>
    </source>
</evidence>
<proteinExistence type="inferred from homology"/>
<dbReference type="PANTHER" id="PTHR23226">
    <property type="entry name" value="ZINC FINGER AND SCAN DOMAIN-CONTAINING"/>
    <property type="match status" value="1"/>
</dbReference>
<evidence type="ECO:0000259" key="12">
    <source>
        <dbReference type="PROSITE" id="PS50157"/>
    </source>
</evidence>
<evidence type="ECO:0000256" key="6">
    <source>
        <dbReference type="ARBA" id="ARBA00022833"/>
    </source>
</evidence>
<sequence length="75" mass="8041">CPDCGKGFKYNSALVTHERIHTGERPYQCPECGKRFSQSSNLNQHQWRHSKGSPVSAPSVGRASCAAPAPSPMGG</sequence>
<evidence type="ECO:0000256" key="2">
    <source>
        <dbReference type="ARBA" id="ARBA00006991"/>
    </source>
</evidence>
<dbReference type="InterPro" id="IPR036236">
    <property type="entry name" value="Znf_C2H2_sf"/>
</dbReference>
<dbReference type="GO" id="GO:0008270">
    <property type="term" value="F:zinc ion binding"/>
    <property type="evidence" value="ECO:0007669"/>
    <property type="project" value="UniProtKB-KW"/>
</dbReference>
<dbReference type="FunFam" id="3.30.160.60:FF:000624">
    <property type="entry name" value="zinc finger protein 697"/>
    <property type="match status" value="1"/>
</dbReference>
<evidence type="ECO:0000256" key="4">
    <source>
        <dbReference type="ARBA" id="ARBA00022737"/>
    </source>
</evidence>
<comment type="caution">
    <text evidence="13">The sequence shown here is derived from an EMBL/GenBank/DDBJ whole genome shotgun (WGS) entry which is preliminary data.</text>
</comment>